<dbReference type="AlphaFoldDB" id="A0AAQ4EAL6"/>
<protein>
    <submittedName>
        <fullName evidence="2">Uncharacterized protein</fullName>
    </submittedName>
</protein>
<sequence length="71" mass="7738">MATQQCHGANAARHNINISRQSFETLTSSGRCNAPFRGLPHPSRYQGEEPPGTGTTKRSARLGCGIQKNVW</sequence>
<evidence type="ECO:0000256" key="1">
    <source>
        <dbReference type="SAM" id="MobiDB-lite"/>
    </source>
</evidence>
<comment type="caution">
    <text evidence="2">The sequence shown here is derived from an EMBL/GenBank/DDBJ whole genome shotgun (WGS) entry which is preliminary data.</text>
</comment>
<accession>A0AAQ4EAL6</accession>
<proteinExistence type="predicted"/>
<organism evidence="2 3">
    <name type="scientific">Amblyomma americanum</name>
    <name type="common">Lone star tick</name>
    <dbReference type="NCBI Taxonomy" id="6943"/>
    <lineage>
        <taxon>Eukaryota</taxon>
        <taxon>Metazoa</taxon>
        <taxon>Ecdysozoa</taxon>
        <taxon>Arthropoda</taxon>
        <taxon>Chelicerata</taxon>
        <taxon>Arachnida</taxon>
        <taxon>Acari</taxon>
        <taxon>Parasitiformes</taxon>
        <taxon>Ixodida</taxon>
        <taxon>Ixodoidea</taxon>
        <taxon>Ixodidae</taxon>
        <taxon>Amblyomminae</taxon>
        <taxon>Amblyomma</taxon>
    </lineage>
</organism>
<dbReference type="Proteomes" id="UP001321473">
    <property type="component" value="Unassembled WGS sequence"/>
</dbReference>
<gene>
    <name evidence="2" type="ORF">V5799_025135</name>
</gene>
<dbReference type="EMBL" id="JARKHS020019535">
    <property type="protein sequence ID" value="KAK8771622.1"/>
    <property type="molecule type" value="Genomic_DNA"/>
</dbReference>
<name>A0AAQ4EAL6_AMBAM</name>
<evidence type="ECO:0000313" key="3">
    <source>
        <dbReference type="Proteomes" id="UP001321473"/>
    </source>
</evidence>
<evidence type="ECO:0000313" key="2">
    <source>
        <dbReference type="EMBL" id="KAK8771622.1"/>
    </source>
</evidence>
<keyword evidence="3" id="KW-1185">Reference proteome</keyword>
<reference evidence="2 3" key="1">
    <citation type="journal article" date="2023" name="Arcadia Sci">
        <title>De novo assembly of a long-read Amblyomma americanum tick genome.</title>
        <authorList>
            <person name="Chou S."/>
            <person name="Poskanzer K.E."/>
            <person name="Rollins M."/>
            <person name="Thuy-Boun P.S."/>
        </authorList>
    </citation>
    <scope>NUCLEOTIDE SEQUENCE [LARGE SCALE GENOMIC DNA]</scope>
    <source>
        <strain evidence="2">F_SG_1</strain>
        <tissue evidence="2">Salivary glands</tissue>
    </source>
</reference>
<feature type="region of interest" description="Disordered" evidence="1">
    <location>
        <begin position="37"/>
        <end position="71"/>
    </location>
</feature>